<feature type="compositionally biased region" description="Polar residues" evidence="1">
    <location>
        <begin position="87"/>
        <end position="98"/>
    </location>
</feature>
<feature type="compositionally biased region" description="Low complexity" evidence="1">
    <location>
        <begin position="120"/>
        <end position="132"/>
    </location>
</feature>
<feature type="region of interest" description="Disordered" evidence="1">
    <location>
        <begin position="86"/>
        <end position="132"/>
    </location>
</feature>
<sequence length="132" mass="14123">MAQYTGRDMPQRMPHRTPQGMPHRAAEPRVPPVARLPQAVDPQPPIFIDQSGWRRWTLQGLALVVGCTCLGYLAFVGTVVSDLWQPVGTQPPSTNGPVSTRGDGDGDADAGREDHRPPAADRAAPPAGGLKQ</sequence>
<organism evidence="3 4">
    <name type="scientific">Streptomyces durmitorensis</name>
    <dbReference type="NCBI Taxonomy" id="319947"/>
    <lineage>
        <taxon>Bacteria</taxon>
        <taxon>Bacillati</taxon>
        <taxon>Actinomycetota</taxon>
        <taxon>Actinomycetes</taxon>
        <taxon>Kitasatosporales</taxon>
        <taxon>Streptomycetaceae</taxon>
        <taxon>Streptomyces</taxon>
    </lineage>
</organism>
<name>A0ABY4PR18_9ACTN</name>
<dbReference type="EMBL" id="CP097289">
    <property type="protein sequence ID" value="UQT55461.1"/>
    <property type="molecule type" value="Genomic_DNA"/>
</dbReference>
<evidence type="ECO:0000313" key="3">
    <source>
        <dbReference type="EMBL" id="UQT55461.1"/>
    </source>
</evidence>
<feature type="transmembrane region" description="Helical" evidence="2">
    <location>
        <begin position="61"/>
        <end position="84"/>
    </location>
</feature>
<dbReference type="RefSeq" id="WP_249586950.1">
    <property type="nucleotide sequence ID" value="NZ_BAAAQL010000008.1"/>
</dbReference>
<keyword evidence="2" id="KW-0812">Transmembrane</keyword>
<evidence type="ECO:0000256" key="2">
    <source>
        <dbReference type="SAM" id="Phobius"/>
    </source>
</evidence>
<feature type="region of interest" description="Disordered" evidence="1">
    <location>
        <begin position="1"/>
        <end position="29"/>
    </location>
</feature>
<accession>A0ABY4PR18</accession>
<keyword evidence="2" id="KW-0472">Membrane</keyword>
<gene>
    <name evidence="3" type="ORF">M4V62_10365</name>
</gene>
<protein>
    <submittedName>
        <fullName evidence="3">Uncharacterized protein</fullName>
    </submittedName>
</protein>
<keyword evidence="4" id="KW-1185">Reference proteome</keyword>
<evidence type="ECO:0000256" key="1">
    <source>
        <dbReference type="SAM" id="MobiDB-lite"/>
    </source>
</evidence>
<evidence type="ECO:0000313" key="4">
    <source>
        <dbReference type="Proteomes" id="UP000829992"/>
    </source>
</evidence>
<dbReference type="Proteomes" id="UP000829992">
    <property type="component" value="Chromosome"/>
</dbReference>
<proteinExistence type="predicted"/>
<reference evidence="3 4" key="1">
    <citation type="submission" date="2022-05" db="EMBL/GenBank/DDBJ databases">
        <authorList>
            <person name="Zhou X."/>
            <person name="Li K."/>
            <person name="Man Y."/>
        </authorList>
    </citation>
    <scope>NUCLEOTIDE SEQUENCE [LARGE SCALE GENOMIC DNA]</scope>
    <source>
        <strain evidence="3 4">MS405</strain>
    </source>
</reference>
<keyword evidence="2" id="KW-1133">Transmembrane helix</keyword>
<feature type="compositionally biased region" description="Basic and acidic residues" evidence="1">
    <location>
        <begin position="109"/>
        <end position="119"/>
    </location>
</feature>